<dbReference type="AlphaFoldDB" id="H1HML8"/>
<dbReference type="HOGENOM" id="CLU_959239_0_0_10"/>
<reference evidence="2 3" key="1">
    <citation type="submission" date="2011-12" db="EMBL/GenBank/DDBJ databases">
        <title>The Genome Sequence of Prevotella maculosa OT 289.</title>
        <authorList>
            <consortium name="The Broad Institute Genome Sequencing Platform"/>
            <person name="Earl A."/>
            <person name="Ward D."/>
            <person name="Feldgarden M."/>
            <person name="Gevers D."/>
            <person name="Izard J."/>
            <person name="Blanton J.M."/>
            <person name="Mathney J."/>
            <person name="Tanner A.C."/>
            <person name="Dewhirst F.E."/>
            <person name="Young S.K."/>
            <person name="Zeng Q."/>
            <person name="Gargeya S."/>
            <person name="Fitzgerald M."/>
            <person name="Haas B."/>
            <person name="Abouelleil A."/>
            <person name="Alvarado L."/>
            <person name="Arachchi H.M."/>
            <person name="Berlin A."/>
            <person name="Chapman S.B."/>
            <person name="Gearin G."/>
            <person name="Goldberg J."/>
            <person name="Griggs A."/>
            <person name="Gujja S."/>
            <person name="Hansen M."/>
            <person name="Heiman D."/>
            <person name="Howarth C."/>
            <person name="Larimer J."/>
            <person name="Lui A."/>
            <person name="MacDonald P.J.P."/>
            <person name="McCowen C."/>
            <person name="Montmayeur A."/>
            <person name="Murphy C."/>
            <person name="Neiman D."/>
            <person name="Pearson M."/>
            <person name="Priest M."/>
            <person name="Roberts A."/>
            <person name="Saif S."/>
            <person name="Shea T."/>
            <person name="Sisk P."/>
            <person name="Stolte C."/>
            <person name="Sykes S."/>
            <person name="Wortman J."/>
            <person name="Nusbaum C."/>
            <person name="Birren B."/>
        </authorList>
    </citation>
    <scope>NUCLEOTIDE SEQUENCE [LARGE SCALE GENOMIC DNA]</scope>
    <source>
        <strain evidence="2 3">OT 289</strain>
    </source>
</reference>
<dbReference type="PATRIC" id="fig|999422.3.peg.1467"/>
<comment type="caution">
    <text evidence="2">The sequence shown here is derived from an EMBL/GenBank/DDBJ whole genome shotgun (WGS) entry which is preliminary data.</text>
</comment>
<proteinExistence type="predicted"/>
<evidence type="ECO:0000313" key="2">
    <source>
        <dbReference type="EMBL" id="EHO70205.1"/>
    </source>
</evidence>
<protein>
    <recommendedName>
        <fullName evidence="4">Lipoprotein</fullName>
    </recommendedName>
</protein>
<sequence length="284" mass="32302">MKKLLFVTAGVVLLALTSCNQDKAKNHLASVEQSDSLKQILAQKDTEINDMVGLMNEVQEGFRQINEAENRVTIAKDGEGNNSKQVLRENIKFITERMKKNRELITKLRQQLSTSSLKGTQLKSTIDNLVKQLDEKDQQMQQLRAELDAKDIHIGELDETINNLNSNVSHLTTESAQKTATINAQDKQLNTAWYVFGTKAELKEQRIIADGKVLQGNFNKNYFTKIDIRVDKTVKLYSKSVKILTLHPSSSYTLTRDVNKQYTLNITNPQLFWSTSKFLVIQVK</sequence>
<keyword evidence="1" id="KW-0175">Coiled coil</keyword>
<dbReference type="EMBL" id="AGEK01000027">
    <property type="protein sequence ID" value="EHO70205.1"/>
    <property type="molecule type" value="Genomic_DNA"/>
</dbReference>
<dbReference type="OrthoDB" id="597123at2"/>
<dbReference type="STRING" id="999422.HMPREF9944_01412"/>
<keyword evidence="3" id="KW-1185">Reference proteome</keyword>
<dbReference type="PROSITE" id="PS51257">
    <property type="entry name" value="PROKAR_LIPOPROTEIN"/>
    <property type="match status" value="1"/>
</dbReference>
<feature type="coiled-coil region" evidence="1">
    <location>
        <begin position="51"/>
        <end position="174"/>
    </location>
</feature>
<accession>H1HML8</accession>
<evidence type="ECO:0000256" key="1">
    <source>
        <dbReference type="SAM" id="Coils"/>
    </source>
</evidence>
<dbReference type="RefSeq" id="WP_008565376.1">
    <property type="nucleotide sequence ID" value="NZ_JH594503.1"/>
</dbReference>
<evidence type="ECO:0008006" key="4">
    <source>
        <dbReference type="Google" id="ProtNLM"/>
    </source>
</evidence>
<organism evidence="2 3">
    <name type="scientific">Segatella maculosa OT 289</name>
    <dbReference type="NCBI Taxonomy" id="999422"/>
    <lineage>
        <taxon>Bacteria</taxon>
        <taxon>Pseudomonadati</taxon>
        <taxon>Bacteroidota</taxon>
        <taxon>Bacteroidia</taxon>
        <taxon>Bacteroidales</taxon>
        <taxon>Prevotellaceae</taxon>
        <taxon>Segatella</taxon>
    </lineage>
</organism>
<evidence type="ECO:0000313" key="3">
    <source>
        <dbReference type="Proteomes" id="UP000003167"/>
    </source>
</evidence>
<gene>
    <name evidence="2" type="ORF">HMPREF9944_01412</name>
</gene>
<dbReference type="Proteomes" id="UP000003167">
    <property type="component" value="Unassembled WGS sequence"/>
</dbReference>
<name>H1HML8_9BACT</name>